<comment type="caution">
    <text evidence="2">The sequence shown here is derived from an EMBL/GenBank/DDBJ whole genome shotgun (WGS) entry which is preliminary data.</text>
</comment>
<dbReference type="InterPro" id="IPR038245">
    <property type="entry name" value="MogR_DNA-bd_sf"/>
</dbReference>
<proteinExistence type="predicted"/>
<evidence type="ECO:0000256" key="1">
    <source>
        <dbReference type="SAM" id="Coils"/>
    </source>
</evidence>
<dbReference type="Proteomes" id="UP001626550">
    <property type="component" value="Unassembled WGS sequence"/>
</dbReference>
<sequence>MERESFLAKKNSTLRKLESLADSERNALRELTDVQAQIDKLAAQKPTEKIDHIENEIETSDSEIQHKRSQIEALKIDLEALLSMIRIDLAVPFKVLQIIAEPAETNFTDHS</sequence>
<accession>A0ABD2QAE4</accession>
<evidence type="ECO:0000313" key="2">
    <source>
        <dbReference type="EMBL" id="KAL3316538.1"/>
    </source>
</evidence>
<dbReference type="EMBL" id="JBJKFK010000523">
    <property type="protein sequence ID" value="KAL3316538.1"/>
    <property type="molecule type" value="Genomic_DNA"/>
</dbReference>
<reference evidence="2 3" key="1">
    <citation type="submission" date="2024-11" db="EMBL/GenBank/DDBJ databases">
        <title>Adaptive evolution of stress response genes in parasites aligns with host niche diversity.</title>
        <authorList>
            <person name="Hahn C."/>
            <person name="Resl P."/>
        </authorList>
    </citation>
    <scope>NUCLEOTIDE SEQUENCE [LARGE SCALE GENOMIC DNA]</scope>
    <source>
        <strain evidence="2">EGGRZ-B1_66</strain>
        <tissue evidence="2">Body</tissue>
    </source>
</reference>
<dbReference type="Gene3D" id="1.20.120.1030">
    <property type="entry name" value="Motility repressor MogR, DNA-binding domain"/>
    <property type="match status" value="1"/>
</dbReference>
<keyword evidence="3" id="KW-1185">Reference proteome</keyword>
<keyword evidence="1" id="KW-0175">Coiled coil</keyword>
<evidence type="ECO:0000313" key="3">
    <source>
        <dbReference type="Proteomes" id="UP001626550"/>
    </source>
</evidence>
<gene>
    <name evidence="2" type="ORF">Ciccas_004818</name>
</gene>
<organism evidence="2 3">
    <name type="scientific">Cichlidogyrus casuarinus</name>
    <dbReference type="NCBI Taxonomy" id="1844966"/>
    <lineage>
        <taxon>Eukaryota</taxon>
        <taxon>Metazoa</taxon>
        <taxon>Spiralia</taxon>
        <taxon>Lophotrochozoa</taxon>
        <taxon>Platyhelminthes</taxon>
        <taxon>Monogenea</taxon>
        <taxon>Monopisthocotylea</taxon>
        <taxon>Dactylogyridea</taxon>
        <taxon>Ancyrocephalidae</taxon>
        <taxon>Cichlidogyrus</taxon>
    </lineage>
</organism>
<feature type="coiled-coil region" evidence="1">
    <location>
        <begin position="14"/>
        <end position="84"/>
    </location>
</feature>
<name>A0ABD2QAE4_9PLAT</name>
<dbReference type="AlphaFoldDB" id="A0ABD2QAE4"/>
<protein>
    <submittedName>
        <fullName evidence="2">Uncharacterized protein</fullName>
    </submittedName>
</protein>